<name>A0A0A9CVQ8_ARUDO</name>
<reference evidence="1" key="1">
    <citation type="submission" date="2014-09" db="EMBL/GenBank/DDBJ databases">
        <authorList>
            <person name="Magalhaes I.L.F."/>
            <person name="Oliveira U."/>
            <person name="Santos F.R."/>
            <person name="Vidigal T.H.D.A."/>
            <person name="Brescovit A.D."/>
            <person name="Santos A.J."/>
        </authorList>
    </citation>
    <scope>NUCLEOTIDE SEQUENCE</scope>
    <source>
        <tissue evidence="1">Shoot tissue taken approximately 20 cm above the soil surface</tissue>
    </source>
</reference>
<sequence>MGSTSTTAQLILGAADWHCGAASAMPTPPSSGGRLLRDGAAPVAGGASSSGYCFHRDEAGGDRYLGDMLQILQWHLVCGEHISDTIFIGKKKHLDEVVRGNLGSMRFWS</sequence>
<organism evidence="1">
    <name type="scientific">Arundo donax</name>
    <name type="common">Giant reed</name>
    <name type="synonym">Donax arundinaceus</name>
    <dbReference type="NCBI Taxonomy" id="35708"/>
    <lineage>
        <taxon>Eukaryota</taxon>
        <taxon>Viridiplantae</taxon>
        <taxon>Streptophyta</taxon>
        <taxon>Embryophyta</taxon>
        <taxon>Tracheophyta</taxon>
        <taxon>Spermatophyta</taxon>
        <taxon>Magnoliopsida</taxon>
        <taxon>Liliopsida</taxon>
        <taxon>Poales</taxon>
        <taxon>Poaceae</taxon>
        <taxon>PACMAD clade</taxon>
        <taxon>Arundinoideae</taxon>
        <taxon>Arundineae</taxon>
        <taxon>Arundo</taxon>
    </lineage>
</organism>
<dbReference type="EMBL" id="GBRH01220415">
    <property type="protein sequence ID" value="JAD77480.1"/>
    <property type="molecule type" value="Transcribed_RNA"/>
</dbReference>
<protein>
    <submittedName>
        <fullName evidence="1">Uncharacterized protein</fullName>
    </submittedName>
</protein>
<evidence type="ECO:0000313" key="1">
    <source>
        <dbReference type="EMBL" id="JAD77480.1"/>
    </source>
</evidence>
<dbReference type="AlphaFoldDB" id="A0A0A9CVQ8"/>
<accession>A0A0A9CVQ8</accession>
<reference evidence="1" key="2">
    <citation type="journal article" date="2015" name="Data Brief">
        <title>Shoot transcriptome of the giant reed, Arundo donax.</title>
        <authorList>
            <person name="Barrero R.A."/>
            <person name="Guerrero F.D."/>
            <person name="Moolhuijzen P."/>
            <person name="Goolsby J.A."/>
            <person name="Tidwell J."/>
            <person name="Bellgard S.E."/>
            <person name="Bellgard M.I."/>
        </authorList>
    </citation>
    <scope>NUCLEOTIDE SEQUENCE</scope>
    <source>
        <tissue evidence="1">Shoot tissue taken approximately 20 cm above the soil surface</tissue>
    </source>
</reference>
<proteinExistence type="predicted"/>